<evidence type="ECO:0000313" key="2">
    <source>
        <dbReference type="EMBL" id="ACO47453.1"/>
    </source>
</evidence>
<geneLocation type="plasmid" evidence="3">
    <name>pDeide1</name>
</geneLocation>
<dbReference type="KEGG" id="ddr:Deide_1p00503"/>
<reference evidence="2 3" key="1">
    <citation type="journal article" date="2009" name="PLoS Genet.">
        <title>Alliance of proteomics and genomics to unravel the specificities of Sahara bacterium Deinococcus deserti.</title>
        <authorList>
            <person name="de Groot A."/>
            <person name="Dulermo R."/>
            <person name="Ortet P."/>
            <person name="Blanchard L."/>
            <person name="Guerin P."/>
            <person name="Fernandez B."/>
            <person name="Vacherie B."/>
            <person name="Dossat C."/>
            <person name="Jolivet E."/>
            <person name="Siguier P."/>
            <person name="Chandler M."/>
            <person name="Barakat M."/>
            <person name="Dedieu A."/>
            <person name="Barbe V."/>
            <person name="Heulin T."/>
            <person name="Sommer S."/>
            <person name="Achouak W."/>
            <person name="Armengaud J."/>
        </authorList>
    </citation>
    <scope>NUCLEOTIDE SEQUENCE [LARGE SCALE GENOMIC DNA]</scope>
    <source>
        <strain evidence="3">DSM 17065 / CIP 109153 / LMG 22923 / VCD115</strain>
        <plasmid evidence="3">pDeide1</plasmid>
    </source>
</reference>
<sequence length="117" mass="12363">MTPLPGTCFGSQNSAVRTLVVPQGRATKGCLSISPLPDAEIKAARLRSGAQNCGGVQSHPSLRSRNFDVLLTGCPWEVSGSLTWGYRATRMTSASPHQTDVNRTPNRPVAVTSAAMP</sequence>
<keyword evidence="2" id="KW-0614">Plasmid</keyword>
<dbReference type="AlphaFoldDB" id="C1D214"/>
<evidence type="ECO:0000313" key="3">
    <source>
        <dbReference type="Proteomes" id="UP000002208"/>
    </source>
</evidence>
<protein>
    <submittedName>
        <fullName evidence="2">Uncharacterized protein</fullName>
    </submittedName>
</protein>
<dbReference type="HOGENOM" id="CLU_2080929_0_0_0"/>
<organism evidence="2 3">
    <name type="scientific">Deinococcus deserti (strain DSM 17065 / CIP 109153 / LMG 22923 / VCD115)</name>
    <dbReference type="NCBI Taxonomy" id="546414"/>
    <lineage>
        <taxon>Bacteria</taxon>
        <taxon>Thermotogati</taxon>
        <taxon>Deinococcota</taxon>
        <taxon>Deinococci</taxon>
        <taxon>Deinococcales</taxon>
        <taxon>Deinococcaceae</taxon>
        <taxon>Deinococcus</taxon>
    </lineage>
</organism>
<dbReference type="Proteomes" id="UP000002208">
    <property type="component" value="Plasmid 1"/>
</dbReference>
<feature type="compositionally biased region" description="Polar residues" evidence="1">
    <location>
        <begin position="92"/>
        <end position="105"/>
    </location>
</feature>
<evidence type="ECO:0000256" key="1">
    <source>
        <dbReference type="SAM" id="MobiDB-lite"/>
    </source>
</evidence>
<proteinExistence type="predicted"/>
<dbReference type="EMBL" id="CP001115">
    <property type="protein sequence ID" value="ACO47453.1"/>
    <property type="molecule type" value="Genomic_DNA"/>
</dbReference>
<keyword evidence="3" id="KW-1185">Reference proteome</keyword>
<gene>
    <name evidence="2" type="ordered locus">Deide_1p00503</name>
</gene>
<feature type="region of interest" description="Disordered" evidence="1">
    <location>
        <begin position="92"/>
        <end position="117"/>
    </location>
</feature>
<name>C1D214_DEIDV</name>
<accession>C1D214</accession>